<dbReference type="SMART" id="SM00517">
    <property type="entry name" value="PolyA"/>
    <property type="match status" value="1"/>
</dbReference>
<evidence type="ECO:0000259" key="13">
    <source>
        <dbReference type="PROSITE" id="PS51309"/>
    </source>
</evidence>
<dbReference type="SUPFAM" id="SSF54928">
    <property type="entry name" value="RNA-binding domain, RBD"/>
    <property type="match status" value="3"/>
</dbReference>
<evidence type="ECO:0000256" key="10">
    <source>
        <dbReference type="SAM" id="Coils"/>
    </source>
</evidence>
<feature type="domain" description="RRM" evidence="12">
    <location>
        <begin position="102"/>
        <end position="179"/>
    </location>
</feature>
<dbReference type="CDD" id="cd12379">
    <property type="entry name" value="RRM2_I_PABPs"/>
    <property type="match status" value="1"/>
</dbReference>
<feature type="coiled-coil region" evidence="10">
    <location>
        <begin position="265"/>
        <end position="292"/>
    </location>
</feature>
<evidence type="ECO:0000256" key="11">
    <source>
        <dbReference type="SAM" id="MobiDB-lite"/>
    </source>
</evidence>
<dbReference type="InterPro" id="IPR012677">
    <property type="entry name" value="Nucleotide-bd_a/b_plait_sf"/>
</dbReference>
<comment type="caution">
    <text evidence="14">The sequence shown here is derived from an EMBL/GenBank/DDBJ whole genome shotgun (WGS) entry which is preliminary data.</text>
</comment>
<dbReference type="Proteomes" id="UP001497525">
    <property type="component" value="Unassembled WGS sequence"/>
</dbReference>
<dbReference type="Pfam" id="PF00658">
    <property type="entry name" value="MLLE"/>
    <property type="match status" value="1"/>
</dbReference>
<dbReference type="InterPro" id="IPR045305">
    <property type="entry name" value="RRM2_I_PABPs"/>
</dbReference>
<dbReference type="FunFam" id="3.30.70.330:FF:000091">
    <property type="entry name" value="Polyadenylate-binding protein"/>
    <property type="match status" value="1"/>
</dbReference>
<dbReference type="FunFam" id="3.30.70.330:FF:000234">
    <property type="entry name" value="Polyadenylate-binding protein 5"/>
    <property type="match status" value="1"/>
</dbReference>
<dbReference type="PROSITE" id="PS51309">
    <property type="entry name" value="PABC"/>
    <property type="match status" value="1"/>
</dbReference>
<evidence type="ECO:0000256" key="4">
    <source>
        <dbReference type="ARBA" id="ARBA00022490"/>
    </source>
</evidence>
<feature type="domain" description="RRM" evidence="12">
    <location>
        <begin position="193"/>
        <end position="270"/>
    </location>
</feature>
<evidence type="ECO:0000313" key="15">
    <source>
        <dbReference type="Proteomes" id="UP001497525"/>
    </source>
</evidence>
<dbReference type="GO" id="GO:0003723">
    <property type="term" value="F:RNA binding"/>
    <property type="evidence" value="ECO:0007669"/>
    <property type="project" value="UniProtKB-UniRule"/>
</dbReference>
<gene>
    <name evidence="14" type="ORF">CDAUBV1_LOCUS5831</name>
</gene>
<keyword evidence="5" id="KW-0677">Repeat</keyword>
<evidence type="ECO:0000256" key="1">
    <source>
        <dbReference type="ARBA" id="ARBA00004123"/>
    </source>
</evidence>
<keyword evidence="4 9" id="KW-0963">Cytoplasm</keyword>
<feature type="domain" description="RRM" evidence="12">
    <location>
        <begin position="297"/>
        <end position="374"/>
    </location>
</feature>
<evidence type="ECO:0000256" key="6">
    <source>
        <dbReference type="ARBA" id="ARBA00022884"/>
    </source>
</evidence>
<dbReference type="InterPro" id="IPR006515">
    <property type="entry name" value="PABP_1234"/>
</dbReference>
<protein>
    <recommendedName>
        <fullName evidence="9">Polyadenylate-binding protein</fullName>
        <shortName evidence="9">PABP</shortName>
    </recommendedName>
</protein>
<dbReference type="InterPro" id="IPR035979">
    <property type="entry name" value="RBD_domain_sf"/>
</dbReference>
<dbReference type="SMART" id="SM00361">
    <property type="entry name" value="RRM_1"/>
    <property type="match status" value="3"/>
</dbReference>
<dbReference type="NCBIfam" id="TIGR01628">
    <property type="entry name" value="PABP-1234"/>
    <property type="match status" value="1"/>
</dbReference>
<evidence type="ECO:0000256" key="2">
    <source>
        <dbReference type="ARBA" id="ARBA00004496"/>
    </source>
</evidence>
<evidence type="ECO:0000256" key="8">
    <source>
        <dbReference type="PROSITE-ProRule" id="PRU00176"/>
    </source>
</evidence>
<keyword evidence="6 8" id="KW-0694">RNA-binding</keyword>
<evidence type="ECO:0000259" key="12">
    <source>
        <dbReference type="PROSITE" id="PS50102"/>
    </source>
</evidence>
<evidence type="ECO:0000256" key="5">
    <source>
        <dbReference type="ARBA" id="ARBA00022737"/>
    </source>
</evidence>
<feature type="domain" description="RRM" evidence="12">
    <location>
        <begin position="14"/>
        <end position="92"/>
    </location>
</feature>
<dbReference type="SMART" id="SM00360">
    <property type="entry name" value="RRM"/>
    <property type="match status" value="4"/>
</dbReference>
<dbReference type="AlphaFoldDB" id="A0AAV2TA25"/>
<dbReference type="Pfam" id="PF00076">
    <property type="entry name" value="RRM_1"/>
    <property type="match status" value="4"/>
</dbReference>
<name>A0AAV2TA25_CALDB</name>
<comment type="function">
    <text evidence="9">Binds the poly(A) tail of mRNA.</text>
</comment>
<dbReference type="CDD" id="cd12380">
    <property type="entry name" value="RRM3_I_PABPs"/>
    <property type="match status" value="1"/>
</dbReference>
<keyword evidence="7" id="KW-0539">Nucleus</keyword>
<dbReference type="CDD" id="cd12381">
    <property type="entry name" value="RRM4_I_PABPs"/>
    <property type="match status" value="1"/>
</dbReference>
<sequence>MAGASQQTPSLPQTSLYVGDLHPQATESQLHTKFQEIGPVLSVRVCRDMATRNSLGYGYVNFADPKDAERALDMMNYEPFLGRPIRIMWSQRDPSLRKSGRGNIFIKNLDKTIEQRELYDTFGFFGRILSCKIAMDEHGNSKGYGFVHFEKEECAERAIEKINGMIIKDRIVYVGKFIPRSDRKSTSGKLRFNNIYVKNFPPDTTDEKLREMFSEFGEIKSCCVEKDSEGKSKGFGFVCFQDPDNAETAVKTMHGKNFDGKPLYAARAQRKEERQEELRQRLEKQRAERQSKYVSGVNLYVKNLDDNIDDERLKEAFSVFGPITSAKVMTDTSGRSKGFGFVCFTHPEQAARAVTDMNATIVGSKPLYVALAQRKEDRRAKLIAEHQQRLTQYRSTVPQMLPTAAHAAAPSYFPPTAFPQAQRYYHPTGTVIGSQPRWNRAAGLSSGLPGQLGGGVPGRPPIPSHYLSTPNPATGMIPGQMAAMAQLRPPTGVGRPMVPNGIPSMATGAPMPASAMLNPAAGQQRHQAAGRPAVPMQQVMAPPTGGMPQRPSMASVVAAGPNANAAVRPVASQVSRGMIHPGMANVAGATANVRFNQTARNVTAQPAPAPPANMPSVLAPVGDQIPLTISALAQLSEEEQKRTLGERLFPLVQEMYPSLAQKLTGMLLGVDNAEVIHLLESKESLRAKLEEGISVLRSSRNLPADLTDEAHAVAPDSNAVNTAPGQNGDGSAVLGDAAKLDVKSQGMSGDSVKVEEQSN</sequence>
<dbReference type="EMBL" id="CAXLJL010000145">
    <property type="protein sequence ID" value="CAL5132956.1"/>
    <property type="molecule type" value="Genomic_DNA"/>
</dbReference>
<dbReference type="GO" id="GO:0005634">
    <property type="term" value="C:nucleus"/>
    <property type="evidence" value="ECO:0007669"/>
    <property type="project" value="UniProtKB-SubCell"/>
</dbReference>
<comment type="subcellular location">
    <subcellularLocation>
        <location evidence="2 9">Cytoplasm</location>
    </subcellularLocation>
    <subcellularLocation>
        <location evidence="1">Nucleus</location>
    </subcellularLocation>
</comment>
<dbReference type="InterPro" id="IPR036053">
    <property type="entry name" value="PABP-dom"/>
</dbReference>
<dbReference type="InterPro" id="IPR000504">
    <property type="entry name" value="RRM_dom"/>
</dbReference>
<evidence type="ECO:0000256" key="9">
    <source>
        <dbReference type="RuleBase" id="RU362004"/>
    </source>
</evidence>
<dbReference type="Gene3D" id="3.30.70.330">
    <property type="match status" value="4"/>
</dbReference>
<feature type="domain" description="PABC" evidence="13">
    <location>
        <begin position="624"/>
        <end position="701"/>
    </location>
</feature>
<dbReference type="PANTHER" id="PTHR24012">
    <property type="entry name" value="RNA BINDING PROTEIN"/>
    <property type="match status" value="1"/>
</dbReference>
<reference evidence="14" key="1">
    <citation type="submission" date="2024-06" db="EMBL/GenBank/DDBJ databases">
        <authorList>
            <person name="Liu X."/>
            <person name="Lenzi L."/>
            <person name="Haldenby T S."/>
            <person name="Uol C."/>
        </authorList>
    </citation>
    <scope>NUCLEOTIDE SEQUENCE</scope>
</reference>
<dbReference type="InterPro" id="IPR003954">
    <property type="entry name" value="RRM_euk-type"/>
</dbReference>
<dbReference type="FunFam" id="3.30.70.330:FF:000003">
    <property type="entry name" value="Polyadenylate-binding protein"/>
    <property type="match status" value="1"/>
</dbReference>
<dbReference type="PROSITE" id="PS50102">
    <property type="entry name" value="RRM"/>
    <property type="match status" value="4"/>
</dbReference>
<dbReference type="FunFam" id="3.30.70.330:FF:000651">
    <property type="entry name" value="Poly(A) binding protein cytoplasmic 1 like"/>
    <property type="match status" value="1"/>
</dbReference>
<feature type="region of interest" description="Disordered" evidence="11">
    <location>
        <begin position="717"/>
        <end position="759"/>
    </location>
</feature>
<dbReference type="InterPro" id="IPR002004">
    <property type="entry name" value="PABP_HYD_C"/>
</dbReference>
<dbReference type="SUPFAM" id="SSF63570">
    <property type="entry name" value="PABC (PABP) domain"/>
    <property type="match status" value="1"/>
</dbReference>
<accession>A0AAV2TA25</accession>
<evidence type="ECO:0000256" key="7">
    <source>
        <dbReference type="ARBA" id="ARBA00023242"/>
    </source>
</evidence>
<dbReference type="Gene3D" id="1.10.1900.10">
    <property type="entry name" value="c-terminal domain of poly(a) binding protein"/>
    <property type="match status" value="1"/>
</dbReference>
<evidence type="ECO:0000313" key="14">
    <source>
        <dbReference type="EMBL" id="CAL5132956.1"/>
    </source>
</evidence>
<evidence type="ECO:0000256" key="3">
    <source>
        <dbReference type="ARBA" id="ARBA00008557"/>
    </source>
</evidence>
<dbReference type="InterPro" id="IPR034364">
    <property type="entry name" value="PABP_RRM1"/>
</dbReference>
<proteinExistence type="inferred from homology"/>
<dbReference type="CDD" id="cd12378">
    <property type="entry name" value="RRM1_I_PABPs"/>
    <property type="match status" value="1"/>
</dbReference>
<dbReference type="GO" id="GO:0005737">
    <property type="term" value="C:cytoplasm"/>
    <property type="evidence" value="ECO:0007669"/>
    <property type="project" value="UniProtKB-SubCell"/>
</dbReference>
<keyword evidence="10" id="KW-0175">Coiled coil</keyword>
<comment type="similarity">
    <text evidence="3 9">Belongs to the polyadenylate-binding protein type-1 family.</text>
</comment>
<organism evidence="14 15">
    <name type="scientific">Calicophoron daubneyi</name>
    <name type="common">Rumen fluke</name>
    <name type="synonym">Paramphistomum daubneyi</name>
    <dbReference type="NCBI Taxonomy" id="300641"/>
    <lineage>
        <taxon>Eukaryota</taxon>
        <taxon>Metazoa</taxon>
        <taxon>Spiralia</taxon>
        <taxon>Lophotrochozoa</taxon>
        <taxon>Platyhelminthes</taxon>
        <taxon>Trematoda</taxon>
        <taxon>Digenea</taxon>
        <taxon>Plagiorchiida</taxon>
        <taxon>Pronocephalata</taxon>
        <taxon>Paramphistomoidea</taxon>
        <taxon>Paramphistomidae</taxon>
        <taxon>Calicophoron</taxon>
    </lineage>
</organism>